<dbReference type="Proteomes" id="UP000719942">
    <property type="component" value="Unassembled WGS sequence"/>
</dbReference>
<reference evidence="1 2" key="1">
    <citation type="submission" date="2021-03" db="EMBL/GenBank/DDBJ databases">
        <title>Caproiciproducens sp. nov. isolated from feces of cow.</title>
        <authorList>
            <person name="Choi J.-Y."/>
        </authorList>
    </citation>
    <scope>NUCLEOTIDE SEQUENCE [LARGE SCALE GENOMIC DNA]</scope>
    <source>
        <strain evidence="1 2">AGMB10547</strain>
    </source>
</reference>
<gene>
    <name evidence="1" type="ORF">J5W02_13480</name>
</gene>
<keyword evidence="1" id="KW-0808">Transferase</keyword>
<comment type="caution">
    <text evidence="1">The sequence shown here is derived from an EMBL/GenBank/DDBJ whole genome shotgun (WGS) entry which is preliminary data.</text>
</comment>
<keyword evidence="2" id="KW-1185">Reference proteome</keyword>
<organism evidence="1 2">
    <name type="scientific">Caproiciproducens faecalis</name>
    <dbReference type="NCBI Taxonomy" id="2820301"/>
    <lineage>
        <taxon>Bacteria</taxon>
        <taxon>Bacillati</taxon>
        <taxon>Bacillota</taxon>
        <taxon>Clostridia</taxon>
        <taxon>Eubacteriales</taxon>
        <taxon>Acutalibacteraceae</taxon>
        <taxon>Caproiciproducens</taxon>
    </lineage>
</organism>
<evidence type="ECO:0000313" key="1">
    <source>
        <dbReference type="EMBL" id="MBW7573821.1"/>
    </source>
</evidence>
<proteinExistence type="predicted"/>
<dbReference type="GO" id="GO:0016301">
    <property type="term" value="F:kinase activity"/>
    <property type="evidence" value="ECO:0007669"/>
    <property type="project" value="UniProtKB-KW"/>
</dbReference>
<dbReference type="EMBL" id="JAGFNZ010000006">
    <property type="protein sequence ID" value="MBW7573821.1"/>
    <property type="molecule type" value="Genomic_DNA"/>
</dbReference>
<evidence type="ECO:0000313" key="2">
    <source>
        <dbReference type="Proteomes" id="UP000719942"/>
    </source>
</evidence>
<protein>
    <submittedName>
        <fullName evidence="1">Acetylglutamate kinase</fullName>
    </submittedName>
</protein>
<accession>A0ABS7DR99</accession>
<keyword evidence="1" id="KW-0418">Kinase</keyword>
<name>A0ABS7DR99_9FIRM</name>
<sequence>MIDIFATFRKLWTQHVMWTRSFIISTAANLGDLQAVTARLLRNPMDFANVLGPIYGEDKAKRFSDLLTQHLMIAAQLVNAAKAGNTETVNEERKKWYSNADEIADFLAGLNPYWSKARWTLMLHDHLKITEEEAVERLSGQYAKDVALYDAIEDQALMMADYMADGILKQFSR</sequence>